<reference evidence="2 3" key="1">
    <citation type="submission" date="2020-10" db="EMBL/GenBank/DDBJ databases">
        <title>Sequencing the genomes of 1000 actinobacteria strains.</title>
        <authorList>
            <person name="Klenk H.-P."/>
        </authorList>
    </citation>
    <scope>NUCLEOTIDE SEQUENCE [LARGE SCALE GENOMIC DNA]</scope>
    <source>
        <strain evidence="2 3">DSM 46661</strain>
    </source>
</reference>
<dbReference type="CDD" id="cd07043">
    <property type="entry name" value="STAS_anti-anti-sigma_factors"/>
    <property type="match status" value="1"/>
</dbReference>
<name>A0ABR9LAT1_9PSEU</name>
<accession>A0ABR9LAT1</accession>
<dbReference type="Gene3D" id="3.30.750.24">
    <property type="entry name" value="STAS domain"/>
    <property type="match status" value="1"/>
</dbReference>
<dbReference type="PROSITE" id="PS50801">
    <property type="entry name" value="STAS"/>
    <property type="match status" value="1"/>
</dbReference>
<proteinExistence type="predicted"/>
<dbReference type="SUPFAM" id="SSF52091">
    <property type="entry name" value="SpoIIaa-like"/>
    <property type="match status" value="1"/>
</dbReference>
<dbReference type="PANTHER" id="PTHR33495:SF13">
    <property type="entry name" value="ANTI-SIGMA-F FACTOR ANTAGONIST RSFB"/>
    <property type="match status" value="1"/>
</dbReference>
<evidence type="ECO:0000259" key="1">
    <source>
        <dbReference type="PROSITE" id="PS50801"/>
    </source>
</evidence>
<organism evidence="2 3">
    <name type="scientific">Amycolatopsis roodepoortensis</name>
    <dbReference type="NCBI Taxonomy" id="700274"/>
    <lineage>
        <taxon>Bacteria</taxon>
        <taxon>Bacillati</taxon>
        <taxon>Actinomycetota</taxon>
        <taxon>Actinomycetes</taxon>
        <taxon>Pseudonocardiales</taxon>
        <taxon>Pseudonocardiaceae</taxon>
        <taxon>Amycolatopsis</taxon>
    </lineage>
</organism>
<dbReference type="Pfam" id="PF01740">
    <property type="entry name" value="STAS"/>
    <property type="match status" value="1"/>
</dbReference>
<dbReference type="InterPro" id="IPR002645">
    <property type="entry name" value="STAS_dom"/>
</dbReference>
<evidence type="ECO:0000313" key="2">
    <source>
        <dbReference type="EMBL" id="MBE1577804.1"/>
    </source>
</evidence>
<gene>
    <name evidence="2" type="ORF">H4W30_004864</name>
</gene>
<feature type="domain" description="STAS" evidence="1">
    <location>
        <begin position="20"/>
        <end position="117"/>
    </location>
</feature>
<sequence length="122" mass="13419">MSSPHRKTPAPVLRHEHTTGLLILTVTGELDATTTPLLHRQLDGNLPDRTVIDLSRVTFLGVAGLEVLEAAVTRAGRERRRLALVTSSPTDLRILRLFGLDVRVPVYPRLSDAIREVASQVP</sequence>
<comment type="caution">
    <text evidence="2">The sequence shown here is derived from an EMBL/GenBank/DDBJ whole genome shotgun (WGS) entry which is preliminary data.</text>
</comment>
<evidence type="ECO:0000313" key="3">
    <source>
        <dbReference type="Proteomes" id="UP000656548"/>
    </source>
</evidence>
<protein>
    <submittedName>
        <fullName evidence="2">Anti-anti-sigma factor</fullName>
    </submittedName>
</protein>
<dbReference type="InterPro" id="IPR036513">
    <property type="entry name" value="STAS_dom_sf"/>
</dbReference>
<dbReference type="RefSeq" id="WP_192744912.1">
    <property type="nucleotide sequence ID" value="NZ_JADBEJ010000005.1"/>
</dbReference>
<dbReference type="EMBL" id="JADBEJ010000005">
    <property type="protein sequence ID" value="MBE1577804.1"/>
    <property type="molecule type" value="Genomic_DNA"/>
</dbReference>
<keyword evidence="3" id="KW-1185">Reference proteome</keyword>
<dbReference type="Proteomes" id="UP000656548">
    <property type="component" value="Unassembled WGS sequence"/>
</dbReference>
<dbReference type="PANTHER" id="PTHR33495">
    <property type="entry name" value="ANTI-SIGMA FACTOR ANTAGONIST TM_1081-RELATED-RELATED"/>
    <property type="match status" value="1"/>
</dbReference>